<dbReference type="PROSITE" id="PS00479">
    <property type="entry name" value="ZF_DAG_PE_1"/>
    <property type="match status" value="1"/>
</dbReference>
<keyword evidence="1 4" id="KW-0728">SH3 domain</keyword>
<dbReference type="PANTHER" id="PTHR15735">
    <property type="entry name" value="FCH AND DOUBLE SH3 DOMAINS PROTEIN"/>
    <property type="match status" value="1"/>
</dbReference>
<keyword evidence="3" id="KW-0862">Zinc</keyword>
<protein>
    <submittedName>
        <fullName evidence="11">Uncharacterized protein</fullName>
    </submittedName>
</protein>
<dbReference type="SMART" id="SM00326">
    <property type="entry name" value="SH3"/>
    <property type="match status" value="2"/>
</dbReference>
<dbReference type="SMART" id="SM00055">
    <property type="entry name" value="FCH"/>
    <property type="match status" value="1"/>
</dbReference>
<evidence type="ECO:0000256" key="1">
    <source>
        <dbReference type="ARBA" id="ARBA00022443"/>
    </source>
</evidence>
<dbReference type="PRINTS" id="PR00499">
    <property type="entry name" value="P67PHOX"/>
</dbReference>
<feature type="compositionally biased region" description="Polar residues" evidence="7">
    <location>
        <begin position="56"/>
        <end position="68"/>
    </location>
</feature>
<feature type="region of interest" description="Disordered" evidence="7">
    <location>
        <begin position="56"/>
        <end position="76"/>
    </location>
</feature>
<evidence type="ECO:0000256" key="4">
    <source>
        <dbReference type="PROSITE-ProRule" id="PRU00192"/>
    </source>
</evidence>
<dbReference type="CDD" id="cd00174">
    <property type="entry name" value="SH3"/>
    <property type="match status" value="1"/>
</dbReference>
<dbReference type="Pfam" id="PF00018">
    <property type="entry name" value="SH3_1"/>
    <property type="match status" value="2"/>
</dbReference>
<feature type="compositionally biased region" description="Low complexity" evidence="7">
    <location>
        <begin position="502"/>
        <end position="520"/>
    </location>
</feature>
<feature type="domain" description="SH3" evidence="8">
    <location>
        <begin position="636"/>
        <end position="693"/>
    </location>
</feature>
<dbReference type="InterPro" id="IPR031160">
    <property type="entry name" value="F_BAR_dom"/>
</dbReference>
<evidence type="ECO:0000256" key="3">
    <source>
        <dbReference type="ARBA" id="ARBA00022833"/>
    </source>
</evidence>
<feature type="compositionally biased region" description="Pro residues" evidence="7">
    <location>
        <begin position="624"/>
        <end position="634"/>
    </location>
</feature>
<dbReference type="SUPFAM" id="SSF57889">
    <property type="entry name" value="Cysteine-rich domain"/>
    <property type="match status" value="1"/>
</dbReference>
<evidence type="ECO:0000256" key="2">
    <source>
        <dbReference type="ARBA" id="ARBA00022723"/>
    </source>
</evidence>
<dbReference type="InterPro" id="IPR001060">
    <property type="entry name" value="FCH_dom"/>
</dbReference>
<dbReference type="SUPFAM" id="SSF103657">
    <property type="entry name" value="BAR/IMD domain-like"/>
    <property type="match status" value="1"/>
</dbReference>
<dbReference type="InterPro" id="IPR001452">
    <property type="entry name" value="SH3_domain"/>
</dbReference>
<feature type="region of interest" description="Disordered" evidence="7">
    <location>
        <begin position="491"/>
        <end position="520"/>
    </location>
</feature>
<keyword evidence="5 6" id="KW-0175">Coiled coil</keyword>
<dbReference type="EMBL" id="BAABUJ010000007">
    <property type="protein sequence ID" value="GAA5797036.1"/>
    <property type="molecule type" value="Genomic_DNA"/>
</dbReference>
<dbReference type="CDD" id="cd20824">
    <property type="entry name" value="C1_SpBZZ1-like"/>
    <property type="match status" value="1"/>
</dbReference>
<keyword evidence="2" id="KW-0479">Metal-binding</keyword>
<organism evidence="11 12">
    <name type="scientific">Helicostylum pulchrum</name>
    <dbReference type="NCBI Taxonomy" id="562976"/>
    <lineage>
        <taxon>Eukaryota</taxon>
        <taxon>Fungi</taxon>
        <taxon>Fungi incertae sedis</taxon>
        <taxon>Mucoromycota</taxon>
        <taxon>Mucoromycotina</taxon>
        <taxon>Mucoromycetes</taxon>
        <taxon>Mucorales</taxon>
        <taxon>Mucorineae</taxon>
        <taxon>Mucoraceae</taxon>
        <taxon>Helicostylum</taxon>
    </lineage>
</organism>
<evidence type="ECO:0000313" key="11">
    <source>
        <dbReference type="EMBL" id="GAA5797036.1"/>
    </source>
</evidence>
<dbReference type="InterPro" id="IPR002219">
    <property type="entry name" value="PKC_DAG/PE"/>
</dbReference>
<dbReference type="SMART" id="SM00109">
    <property type="entry name" value="C1"/>
    <property type="match status" value="1"/>
</dbReference>
<dbReference type="Gene3D" id="1.20.1270.60">
    <property type="entry name" value="Arfaptin homology (AH) domain/BAR domain"/>
    <property type="match status" value="1"/>
</dbReference>
<dbReference type="PROSITE" id="PS50081">
    <property type="entry name" value="ZF_DAG_PE_2"/>
    <property type="match status" value="1"/>
</dbReference>
<dbReference type="Gene3D" id="3.30.60.20">
    <property type="match status" value="1"/>
</dbReference>
<comment type="caution">
    <text evidence="11">The sequence shown here is derived from an EMBL/GenBank/DDBJ whole genome shotgun (WGS) entry which is preliminary data.</text>
</comment>
<evidence type="ECO:0000256" key="5">
    <source>
        <dbReference type="PROSITE-ProRule" id="PRU01077"/>
    </source>
</evidence>
<feature type="region of interest" description="Disordered" evidence="7">
    <location>
        <begin position="608"/>
        <end position="637"/>
    </location>
</feature>
<dbReference type="PROSITE" id="PS50002">
    <property type="entry name" value="SH3"/>
    <property type="match status" value="2"/>
</dbReference>
<feature type="domain" description="Phorbol-ester/DAG-type" evidence="9">
    <location>
        <begin position="411"/>
        <end position="461"/>
    </location>
</feature>
<dbReference type="Gene3D" id="2.30.30.40">
    <property type="entry name" value="SH3 Domains"/>
    <property type="match status" value="2"/>
</dbReference>
<feature type="domain" description="F-BAR" evidence="10">
    <location>
        <begin position="1"/>
        <end position="269"/>
    </location>
</feature>
<evidence type="ECO:0000259" key="8">
    <source>
        <dbReference type="PROSITE" id="PS50002"/>
    </source>
</evidence>
<dbReference type="Pfam" id="PF00130">
    <property type="entry name" value="C1_1"/>
    <property type="match status" value="1"/>
</dbReference>
<evidence type="ECO:0000259" key="10">
    <source>
        <dbReference type="PROSITE" id="PS51741"/>
    </source>
</evidence>
<dbReference type="SUPFAM" id="SSF50044">
    <property type="entry name" value="SH3-domain"/>
    <property type="match status" value="2"/>
</dbReference>
<dbReference type="InterPro" id="IPR027267">
    <property type="entry name" value="AH/BAR_dom_sf"/>
</dbReference>
<evidence type="ECO:0000256" key="7">
    <source>
        <dbReference type="SAM" id="MobiDB-lite"/>
    </source>
</evidence>
<feature type="coiled-coil region" evidence="6">
    <location>
        <begin position="133"/>
        <end position="167"/>
    </location>
</feature>
<evidence type="ECO:0000313" key="12">
    <source>
        <dbReference type="Proteomes" id="UP001476247"/>
    </source>
</evidence>
<accession>A0ABP9XQM1</accession>
<dbReference type="InterPro" id="IPR046349">
    <property type="entry name" value="C1-like_sf"/>
</dbReference>
<name>A0ABP9XQM1_9FUNG</name>
<dbReference type="PROSITE" id="PS51741">
    <property type="entry name" value="F_BAR"/>
    <property type="match status" value="1"/>
</dbReference>
<dbReference type="PRINTS" id="PR00008">
    <property type="entry name" value="DAGPEDOMAIN"/>
</dbReference>
<evidence type="ECO:0000256" key="6">
    <source>
        <dbReference type="SAM" id="Coils"/>
    </source>
</evidence>
<sequence length="693" mass="76765">MTFGSDLKDQIPSILTYVGDGIHSLTQFRSFIKDKSSIEREYAQKLDNLTRKYKSNTNKKNISTPGDTQQDEWDWEDSSSTTSSAWCQLLNQTSLVAKSRLKLVDDLNNMVVDSLRGAAARKDDAKKKHAAFYQKLKNERDKTYAEKDKAKQLYDESCIEIENLKAKLNKTGDQDKVQRQLENALLDCDNKKNLYLLSIGVANAERSKYFEEDIPILADHLQDLDAARILALKSILKNYIDLESKLLTTVQKCHDDSLVSIESLDPEVDAGVFIRSALGNMDPTERAANVQFTFMPWNGGVHAAETIIDRDNSLVANEASVIFLNNKLMKDRKQLDVLADDLSKKSTELNKIESLVGSIENKASPDYDKSKEKLMELIRDITLLSTQKVRTKSEVDLIIRNIGDDGLRAQSHDFKSSSFTIPTSCDYCKGTMWGISNKGFTCKSCGFNCHAKCEMKVAPNCSKVKGQINAQPTMSSSASILSAPSIRSVRKPSVNELPRSIPTSAVSTAPTTPNNTYTPPSTVEGAELRSLYSYESQNSDELSIAEGDLLHIVEHDDGTGWIKAQLGNKIGLIPANYVEYLDDGRSVTYTTEEDVYDNDAPMIKQPAYQDLPSTPNIAASSTPPSQPPTPPQPSLPTNETVVALYDFQAVNAEELNIKQGDTIIVTNKDDSGWWEGTLNGQSGIFPANYVVAT</sequence>
<dbReference type="Pfam" id="PF00611">
    <property type="entry name" value="FCH"/>
    <property type="match status" value="1"/>
</dbReference>
<dbReference type="InterPro" id="IPR036028">
    <property type="entry name" value="SH3-like_dom_sf"/>
</dbReference>
<dbReference type="PRINTS" id="PR00452">
    <property type="entry name" value="SH3DOMAIN"/>
</dbReference>
<reference evidence="11 12" key="1">
    <citation type="submission" date="2024-04" db="EMBL/GenBank/DDBJ databases">
        <title>genome sequences of Mucor flavus KT1a and Helicostylum pulchrum KT1b strains isolation_sourced from the surface of a dry-aged beef.</title>
        <authorList>
            <person name="Toyotome T."/>
            <person name="Hosono M."/>
            <person name="Torimaru M."/>
            <person name="Fukuda K."/>
            <person name="Mikami N."/>
        </authorList>
    </citation>
    <scope>NUCLEOTIDE SEQUENCE [LARGE SCALE GENOMIC DNA]</scope>
    <source>
        <strain evidence="11 12">KT1b</strain>
    </source>
</reference>
<dbReference type="Proteomes" id="UP001476247">
    <property type="component" value="Unassembled WGS sequence"/>
</dbReference>
<evidence type="ECO:0000259" key="9">
    <source>
        <dbReference type="PROSITE" id="PS50081"/>
    </source>
</evidence>
<proteinExistence type="predicted"/>
<gene>
    <name evidence="11" type="ORF">HPULCUR_002414</name>
</gene>
<keyword evidence="12" id="KW-1185">Reference proteome</keyword>
<feature type="domain" description="SH3" evidence="8">
    <location>
        <begin position="523"/>
        <end position="583"/>
    </location>
</feature>
<dbReference type="PANTHER" id="PTHR15735:SF21">
    <property type="entry name" value="PROTEIN NERVOUS WRECK"/>
    <property type="match status" value="1"/>
</dbReference>
<dbReference type="InterPro" id="IPR020454">
    <property type="entry name" value="DAG/PE-bd"/>
</dbReference>